<dbReference type="GO" id="GO:1990904">
    <property type="term" value="C:ribonucleoprotein complex"/>
    <property type="evidence" value="ECO:0007669"/>
    <property type="project" value="TreeGrafter"/>
</dbReference>
<dbReference type="AlphaFoldDB" id="A0A835YRG6"/>
<dbReference type="CDD" id="cd00780">
    <property type="entry name" value="NTF2"/>
    <property type="match status" value="1"/>
</dbReference>
<sequence length="609" mass="61776">MASSSKVSATVVGHHFIKSFYGEVLPRKPLELHRFYSEQSTFCHAEGNKQEQPVMGLENIKEKIRGLGLADATVDLDCGSVDIQASQNGSILLMVTGAITLRGQAPRQFAQTFLLATHRQMDGRHNFFVLNDVFRLLDTIPEVLEAALAKARPAPAVARPAAPRPPLLQAPCGAATPPAAGASPPPPAPPARARSPSPARPKTPPPQPKAPPAPAPVPQPSSPTPNPSTRAWDGAAASGGWESGGASGGWDSGDGGWGQGAAAAAPAAAPAPAAPAAAASPPPPAAAPAPAAAVAAAPAKQASRRARSPSSAPVDETPQAKSWAAIVTKGAGDSPASPAPAATAPPAAATPTVAKPKHSPVLVPAEAPAAAPAPAAEAPPLAAAAAQQPAAPAAAAAAAAMQQPIRQTAGSPRAAAIATNSLFVKNIDPSTQSSEVATAFERFGTVTQVDLKPRPERCFAFVAFSSPDAVAEAIRVRDAGEEITLTERTLHYELRVDQPARSARGGHRGDRRYGRGFGRGRGRDRPAGDRPAALDKPAAAFSDKPAAADGGSSEAKPNGDGGEASRGEGRGGRGRGRGPRDYRGGRGASRQSPPHAQPQQQQAKPTSSA</sequence>
<dbReference type="Pfam" id="PF02136">
    <property type="entry name" value="NTF2"/>
    <property type="match status" value="1"/>
</dbReference>
<feature type="domain" description="NTF2" evidence="5">
    <location>
        <begin position="12"/>
        <end position="136"/>
    </location>
</feature>
<dbReference type="EMBL" id="JAFCMP010000423">
    <property type="protein sequence ID" value="KAG5180060.1"/>
    <property type="molecule type" value="Genomic_DNA"/>
</dbReference>
<evidence type="ECO:0000256" key="3">
    <source>
        <dbReference type="SAM" id="MobiDB-lite"/>
    </source>
</evidence>
<keyword evidence="1 2" id="KW-0694">RNA-binding</keyword>
<dbReference type="PROSITE" id="PS50102">
    <property type="entry name" value="RRM"/>
    <property type="match status" value="1"/>
</dbReference>
<dbReference type="SMART" id="SM00360">
    <property type="entry name" value="RRM"/>
    <property type="match status" value="1"/>
</dbReference>
<keyword evidence="7" id="KW-1185">Reference proteome</keyword>
<feature type="compositionally biased region" description="Low complexity" evidence="3">
    <location>
        <begin position="169"/>
        <end position="182"/>
    </location>
</feature>
<name>A0A835YRG6_9STRA</name>
<organism evidence="6 7">
    <name type="scientific">Tribonema minus</name>
    <dbReference type="NCBI Taxonomy" id="303371"/>
    <lineage>
        <taxon>Eukaryota</taxon>
        <taxon>Sar</taxon>
        <taxon>Stramenopiles</taxon>
        <taxon>Ochrophyta</taxon>
        <taxon>PX clade</taxon>
        <taxon>Xanthophyceae</taxon>
        <taxon>Tribonematales</taxon>
        <taxon>Tribonemataceae</taxon>
        <taxon>Tribonema</taxon>
    </lineage>
</organism>
<evidence type="ECO:0000259" key="5">
    <source>
        <dbReference type="PROSITE" id="PS50177"/>
    </source>
</evidence>
<dbReference type="Gene3D" id="3.30.70.330">
    <property type="match status" value="1"/>
</dbReference>
<dbReference type="InterPro" id="IPR039539">
    <property type="entry name" value="Ras_GTPase_bind_prot"/>
</dbReference>
<feature type="region of interest" description="Disordered" evidence="3">
    <location>
        <begin position="495"/>
        <end position="609"/>
    </location>
</feature>
<dbReference type="GO" id="GO:0005829">
    <property type="term" value="C:cytosol"/>
    <property type="evidence" value="ECO:0007669"/>
    <property type="project" value="TreeGrafter"/>
</dbReference>
<dbReference type="InterPro" id="IPR002075">
    <property type="entry name" value="NTF2_dom"/>
</dbReference>
<gene>
    <name evidence="6" type="ORF">JKP88DRAFT_349769</name>
</gene>
<feature type="compositionally biased region" description="Gly residues" evidence="3">
    <location>
        <begin position="241"/>
        <end position="259"/>
    </location>
</feature>
<dbReference type="Gene3D" id="3.10.450.50">
    <property type="match status" value="1"/>
</dbReference>
<evidence type="ECO:0000259" key="4">
    <source>
        <dbReference type="PROSITE" id="PS50102"/>
    </source>
</evidence>
<evidence type="ECO:0000313" key="6">
    <source>
        <dbReference type="EMBL" id="KAG5180060.1"/>
    </source>
</evidence>
<dbReference type="SUPFAM" id="SSF54928">
    <property type="entry name" value="RNA-binding domain, RBD"/>
    <property type="match status" value="1"/>
</dbReference>
<dbReference type="PRINTS" id="PR01217">
    <property type="entry name" value="PRICHEXTENSN"/>
</dbReference>
<feature type="compositionally biased region" description="Low complexity" evidence="3">
    <location>
        <begin position="288"/>
        <end position="301"/>
    </location>
</feature>
<dbReference type="GO" id="GO:0003729">
    <property type="term" value="F:mRNA binding"/>
    <property type="evidence" value="ECO:0007669"/>
    <property type="project" value="TreeGrafter"/>
</dbReference>
<dbReference type="InterPro" id="IPR035979">
    <property type="entry name" value="RBD_domain_sf"/>
</dbReference>
<dbReference type="PROSITE" id="PS50177">
    <property type="entry name" value="NTF2_DOMAIN"/>
    <property type="match status" value="1"/>
</dbReference>
<feature type="region of interest" description="Disordered" evidence="3">
    <location>
        <begin position="152"/>
        <end position="412"/>
    </location>
</feature>
<evidence type="ECO:0000313" key="7">
    <source>
        <dbReference type="Proteomes" id="UP000664859"/>
    </source>
</evidence>
<dbReference type="InterPro" id="IPR018222">
    <property type="entry name" value="Nuclear_transport_factor_2_euk"/>
</dbReference>
<dbReference type="Proteomes" id="UP000664859">
    <property type="component" value="Unassembled WGS sequence"/>
</dbReference>
<proteinExistence type="predicted"/>
<dbReference type="Pfam" id="PF00076">
    <property type="entry name" value="RRM_1"/>
    <property type="match status" value="1"/>
</dbReference>
<comment type="caution">
    <text evidence="6">The sequence shown here is derived from an EMBL/GenBank/DDBJ whole genome shotgun (WGS) entry which is preliminary data.</text>
</comment>
<feature type="compositionally biased region" description="Low complexity" evidence="3">
    <location>
        <begin position="360"/>
        <end position="400"/>
    </location>
</feature>
<reference evidence="6" key="1">
    <citation type="submission" date="2021-02" db="EMBL/GenBank/DDBJ databases">
        <title>First Annotated Genome of the Yellow-green Alga Tribonema minus.</title>
        <authorList>
            <person name="Mahan K.M."/>
        </authorList>
    </citation>
    <scope>NUCLEOTIDE SEQUENCE</scope>
    <source>
        <strain evidence="6">UTEX B ZZ1240</strain>
    </source>
</reference>
<dbReference type="InterPro" id="IPR012677">
    <property type="entry name" value="Nucleotide-bd_a/b_plait_sf"/>
</dbReference>
<dbReference type="InterPro" id="IPR032710">
    <property type="entry name" value="NTF2-like_dom_sf"/>
</dbReference>
<evidence type="ECO:0000256" key="2">
    <source>
        <dbReference type="PROSITE-ProRule" id="PRU00176"/>
    </source>
</evidence>
<feature type="compositionally biased region" description="Low complexity" evidence="3">
    <location>
        <begin position="535"/>
        <end position="549"/>
    </location>
</feature>
<feature type="compositionally biased region" description="Low complexity" evidence="3">
    <location>
        <begin position="227"/>
        <end position="240"/>
    </location>
</feature>
<feature type="compositionally biased region" description="Low complexity" evidence="3">
    <location>
        <begin position="334"/>
        <end position="352"/>
    </location>
</feature>
<feature type="compositionally biased region" description="Pro residues" evidence="3">
    <location>
        <begin position="198"/>
        <end position="226"/>
    </location>
</feature>
<dbReference type="OrthoDB" id="339151at2759"/>
<dbReference type="CDD" id="cd00590">
    <property type="entry name" value="RRM_SF"/>
    <property type="match status" value="1"/>
</dbReference>
<dbReference type="PANTHER" id="PTHR10693">
    <property type="entry name" value="RAS GTPASE-ACTIVATING PROTEIN-BINDING PROTEIN"/>
    <property type="match status" value="1"/>
</dbReference>
<evidence type="ECO:0000256" key="1">
    <source>
        <dbReference type="ARBA" id="ARBA00022884"/>
    </source>
</evidence>
<dbReference type="PANTHER" id="PTHR10693:SF20">
    <property type="entry name" value="AT27578P"/>
    <property type="match status" value="1"/>
</dbReference>
<protein>
    <submittedName>
        <fullName evidence="6">Uncharacterized protein</fullName>
    </submittedName>
</protein>
<feature type="compositionally biased region" description="Low complexity" evidence="3">
    <location>
        <begin position="260"/>
        <end position="279"/>
    </location>
</feature>
<feature type="compositionally biased region" description="Low complexity" evidence="3">
    <location>
        <begin position="152"/>
        <end position="161"/>
    </location>
</feature>
<dbReference type="InterPro" id="IPR000504">
    <property type="entry name" value="RRM_dom"/>
</dbReference>
<feature type="domain" description="RRM" evidence="4">
    <location>
        <begin position="420"/>
        <end position="497"/>
    </location>
</feature>
<accession>A0A835YRG6</accession>
<feature type="compositionally biased region" description="Low complexity" evidence="3">
    <location>
        <begin position="588"/>
        <end position="609"/>
    </location>
</feature>
<dbReference type="SUPFAM" id="SSF54427">
    <property type="entry name" value="NTF2-like"/>
    <property type="match status" value="1"/>
</dbReference>